<protein>
    <submittedName>
        <fullName evidence="1">Uncharacterized protein</fullName>
    </submittedName>
</protein>
<proteinExistence type="predicted"/>
<evidence type="ECO:0000313" key="1">
    <source>
        <dbReference type="EMBL" id="MDT0464334.1"/>
    </source>
</evidence>
<sequence length="52" mass="5149">MRPGAAPSQGLSYGRQAGADEAQHRAALGRLTALGARTASVADLLAARTAGS</sequence>
<dbReference type="Proteomes" id="UP001183809">
    <property type="component" value="Unassembled WGS sequence"/>
</dbReference>
<comment type="caution">
    <text evidence="1">The sequence shown here is derived from an EMBL/GenBank/DDBJ whole genome shotgun (WGS) entry which is preliminary data.</text>
</comment>
<accession>A0ABU2TTS1</accession>
<evidence type="ECO:0000313" key="2">
    <source>
        <dbReference type="Proteomes" id="UP001183809"/>
    </source>
</evidence>
<dbReference type="RefSeq" id="WP_311695467.1">
    <property type="nucleotide sequence ID" value="NZ_JAVREY010000014.1"/>
</dbReference>
<gene>
    <name evidence="1" type="ORF">RM764_15080</name>
</gene>
<keyword evidence="2" id="KW-1185">Reference proteome</keyword>
<reference evidence="2" key="1">
    <citation type="submission" date="2023-07" db="EMBL/GenBank/DDBJ databases">
        <title>30 novel species of actinomycetes from the DSMZ collection.</title>
        <authorList>
            <person name="Nouioui I."/>
        </authorList>
    </citation>
    <scope>NUCLEOTIDE SEQUENCE [LARGE SCALE GENOMIC DNA]</scope>
    <source>
        <strain evidence="2">DSM 41699</strain>
    </source>
</reference>
<name>A0ABU2TTS1_9ACTN</name>
<organism evidence="1 2">
    <name type="scientific">Streptomyces gibsoniae</name>
    <dbReference type="NCBI Taxonomy" id="3075529"/>
    <lineage>
        <taxon>Bacteria</taxon>
        <taxon>Bacillati</taxon>
        <taxon>Actinomycetota</taxon>
        <taxon>Actinomycetes</taxon>
        <taxon>Kitasatosporales</taxon>
        <taxon>Streptomycetaceae</taxon>
        <taxon>Streptomyces</taxon>
    </lineage>
</organism>
<dbReference type="EMBL" id="JAVREY010000014">
    <property type="protein sequence ID" value="MDT0464334.1"/>
    <property type="molecule type" value="Genomic_DNA"/>
</dbReference>